<reference evidence="2 3" key="1">
    <citation type="journal article" date="2018" name="Sci. Rep.">
        <title>Genome sequence of the cauliflower mushroom Sparassis crispa (Hanabiratake) and its association with beneficial usage.</title>
        <authorList>
            <person name="Kiyama R."/>
            <person name="Furutani Y."/>
            <person name="Kawaguchi K."/>
            <person name="Nakanishi T."/>
        </authorList>
    </citation>
    <scope>NUCLEOTIDE SEQUENCE [LARGE SCALE GENOMIC DNA]</scope>
</reference>
<evidence type="ECO:0000256" key="1">
    <source>
        <dbReference type="SAM" id="SignalP"/>
    </source>
</evidence>
<keyword evidence="1" id="KW-0732">Signal</keyword>
<dbReference type="GeneID" id="38778819"/>
<name>A0A401GIB0_9APHY</name>
<organism evidence="2 3">
    <name type="scientific">Sparassis crispa</name>
    <dbReference type="NCBI Taxonomy" id="139825"/>
    <lineage>
        <taxon>Eukaryota</taxon>
        <taxon>Fungi</taxon>
        <taxon>Dikarya</taxon>
        <taxon>Basidiomycota</taxon>
        <taxon>Agaricomycotina</taxon>
        <taxon>Agaricomycetes</taxon>
        <taxon>Polyporales</taxon>
        <taxon>Sparassidaceae</taxon>
        <taxon>Sparassis</taxon>
    </lineage>
</organism>
<comment type="caution">
    <text evidence="2">The sequence shown here is derived from an EMBL/GenBank/DDBJ whole genome shotgun (WGS) entry which is preliminary data.</text>
</comment>
<sequence>MRSAVQTLLSFVLVMLYTLTVQPDHSRAMALEDRRGVIENREFSHDMKRAPLRRDGAVFWEKTTVDTSIPTASIEGRDGAVFWEKTTVGGTAAAVAGRDGAVFWEKTTVDTVPTATV</sequence>
<dbReference type="InParanoid" id="A0A401GIB0"/>
<evidence type="ECO:0000313" key="3">
    <source>
        <dbReference type="Proteomes" id="UP000287166"/>
    </source>
</evidence>
<proteinExistence type="predicted"/>
<evidence type="ECO:0000313" key="2">
    <source>
        <dbReference type="EMBL" id="GBE81902.1"/>
    </source>
</evidence>
<dbReference type="AlphaFoldDB" id="A0A401GIB0"/>
<feature type="signal peptide" evidence="1">
    <location>
        <begin position="1"/>
        <end position="23"/>
    </location>
</feature>
<accession>A0A401GIB0</accession>
<dbReference type="RefSeq" id="XP_027612815.1">
    <property type="nucleotide sequence ID" value="XM_027757014.1"/>
</dbReference>
<gene>
    <name evidence="2" type="ORF">SCP_0402760</name>
</gene>
<dbReference type="Proteomes" id="UP000287166">
    <property type="component" value="Unassembled WGS sequence"/>
</dbReference>
<protein>
    <submittedName>
        <fullName evidence="2">Uncharacterized protein</fullName>
    </submittedName>
</protein>
<keyword evidence="3" id="KW-1185">Reference proteome</keyword>
<dbReference type="EMBL" id="BFAD01000004">
    <property type="protein sequence ID" value="GBE81902.1"/>
    <property type="molecule type" value="Genomic_DNA"/>
</dbReference>
<feature type="chain" id="PRO_5019130805" evidence="1">
    <location>
        <begin position="24"/>
        <end position="117"/>
    </location>
</feature>